<reference evidence="2 3" key="1">
    <citation type="submission" date="2018-02" db="EMBL/GenBank/DDBJ databases">
        <title>Genomic Encyclopedia of Archaeal and Bacterial Type Strains, Phase II (KMG-II): from individual species to whole genera.</title>
        <authorList>
            <person name="Goeker M."/>
        </authorList>
    </citation>
    <scope>NUCLEOTIDE SEQUENCE [LARGE SCALE GENOMIC DNA]</scope>
    <source>
        <strain evidence="2 3">DSM 18921</strain>
    </source>
</reference>
<dbReference type="InterPro" id="IPR041649">
    <property type="entry name" value="NepR"/>
</dbReference>
<dbReference type="Proteomes" id="UP000238338">
    <property type="component" value="Unassembled WGS sequence"/>
</dbReference>
<name>A0A2S8S4P8_9RHOB</name>
<evidence type="ECO:0000313" key="3">
    <source>
        <dbReference type="Proteomes" id="UP000238338"/>
    </source>
</evidence>
<protein>
    <recommendedName>
        <fullName evidence="1">Anti-sigma factor NepR domain-containing protein</fullName>
    </recommendedName>
</protein>
<sequence>MMMTGEKDQSNKVSPLEAAINENLQRVYREALDETVPDRFQALLDELRQKESSK</sequence>
<evidence type="ECO:0000259" key="1">
    <source>
        <dbReference type="Pfam" id="PF18557"/>
    </source>
</evidence>
<accession>A0A2S8S4P8</accession>
<proteinExistence type="predicted"/>
<feature type="domain" description="Anti-sigma factor NepR" evidence="1">
    <location>
        <begin position="18"/>
        <end position="51"/>
    </location>
</feature>
<dbReference type="AlphaFoldDB" id="A0A2S8S4P8"/>
<dbReference type="Pfam" id="PF18557">
    <property type="entry name" value="NepR"/>
    <property type="match status" value="1"/>
</dbReference>
<dbReference type="EMBL" id="PVEP01000007">
    <property type="protein sequence ID" value="PQV55776.1"/>
    <property type="molecule type" value="Genomic_DNA"/>
</dbReference>
<gene>
    <name evidence="2" type="ORF">LX70_03099</name>
</gene>
<comment type="caution">
    <text evidence="2">The sequence shown here is derived from an EMBL/GenBank/DDBJ whole genome shotgun (WGS) entry which is preliminary data.</text>
</comment>
<organism evidence="2 3">
    <name type="scientific">Albidovulum denitrificans</name>
    <dbReference type="NCBI Taxonomy" id="404881"/>
    <lineage>
        <taxon>Bacteria</taxon>
        <taxon>Pseudomonadati</taxon>
        <taxon>Pseudomonadota</taxon>
        <taxon>Alphaproteobacteria</taxon>
        <taxon>Rhodobacterales</taxon>
        <taxon>Paracoccaceae</taxon>
        <taxon>Albidovulum</taxon>
    </lineage>
</organism>
<keyword evidence="3" id="KW-1185">Reference proteome</keyword>
<evidence type="ECO:0000313" key="2">
    <source>
        <dbReference type="EMBL" id="PQV55776.1"/>
    </source>
</evidence>